<gene>
    <name evidence="3" type="ORF">GWI33_023163</name>
    <name evidence="2" type="ORF">GWI33_023164</name>
</gene>
<reference evidence="3" key="1">
    <citation type="submission" date="2020-08" db="EMBL/GenBank/DDBJ databases">
        <title>Genome sequencing and assembly of the red palm weevil Rhynchophorus ferrugineus.</title>
        <authorList>
            <person name="Dias G.B."/>
            <person name="Bergman C.M."/>
            <person name="Manee M."/>
        </authorList>
    </citation>
    <scope>NUCLEOTIDE SEQUENCE</scope>
    <source>
        <strain evidence="3">AA-2017</strain>
        <tissue evidence="3">Whole larva</tissue>
    </source>
</reference>
<evidence type="ECO:0000313" key="3">
    <source>
        <dbReference type="EMBL" id="KAF7264471.1"/>
    </source>
</evidence>
<dbReference type="PROSITE" id="PS51257">
    <property type="entry name" value="PROKAR_LIPOPROTEIN"/>
    <property type="match status" value="1"/>
</dbReference>
<feature type="compositionally biased region" description="Polar residues" evidence="1">
    <location>
        <begin position="43"/>
        <end position="54"/>
    </location>
</feature>
<evidence type="ECO:0000313" key="4">
    <source>
        <dbReference type="Proteomes" id="UP000625711"/>
    </source>
</evidence>
<comment type="caution">
    <text evidence="3">The sequence shown here is derived from an EMBL/GenBank/DDBJ whole genome shotgun (WGS) entry which is preliminary data.</text>
</comment>
<dbReference type="EMBL" id="JAACXV010016900">
    <property type="protein sequence ID" value="KAF7264470.1"/>
    <property type="molecule type" value="Genomic_DNA"/>
</dbReference>
<keyword evidence="4" id="KW-1185">Reference proteome</keyword>
<accession>A0A834HRF9</accession>
<proteinExistence type="predicted"/>
<protein>
    <submittedName>
        <fullName evidence="3">Uncharacterized protein</fullName>
    </submittedName>
</protein>
<evidence type="ECO:0000313" key="2">
    <source>
        <dbReference type="EMBL" id="KAF7264470.1"/>
    </source>
</evidence>
<organism evidence="3 4">
    <name type="scientific">Rhynchophorus ferrugineus</name>
    <name type="common">Red palm weevil</name>
    <name type="synonym">Curculio ferrugineus</name>
    <dbReference type="NCBI Taxonomy" id="354439"/>
    <lineage>
        <taxon>Eukaryota</taxon>
        <taxon>Metazoa</taxon>
        <taxon>Ecdysozoa</taxon>
        <taxon>Arthropoda</taxon>
        <taxon>Hexapoda</taxon>
        <taxon>Insecta</taxon>
        <taxon>Pterygota</taxon>
        <taxon>Neoptera</taxon>
        <taxon>Endopterygota</taxon>
        <taxon>Coleoptera</taxon>
        <taxon>Polyphaga</taxon>
        <taxon>Cucujiformia</taxon>
        <taxon>Curculionidae</taxon>
        <taxon>Dryophthorinae</taxon>
        <taxon>Rhynchophorus</taxon>
    </lineage>
</organism>
<name>A0A834HRF9_RHYFE</name>
<feature type="region of interest" description="Disordered" evidence="1">
    <location>
        <begin position="43"/>
        <end position="66"/>
    </location>
</feature>
<sequence length="108" mass="11586">MTRQRSRLLADGIATPQLAISAVIYLGTSCQIGPGRLFFSYSAQRSSPPSTPSLSVARPLRRPAARDQTVPACRLFVDVAMSLSQITAYGGPSAGGTVLFVEYFNVDY</sequence>
<dbReference type="Proteomes" id="UP000625711">
    <property type="component" value="Unassembled WGS sequence"/>
</dbReference>
<dbReference type="EMBL" id="JAACXV010016899">
    <property type="protein sequence ID" value="KAF7264471.1"/>
    <property type="molecule type" value="Genomic_DNA"/>
</dbReference>
<evidence type="ECO:0000256" key="1">
    <source>
        <dbReference type="SAM" id="MobiDB-lite"/>
    </source>
</evidence>
<dbReference type="AlphaFoldDB" id="A0A834HRF9"/>